<name>A0ABT1W838_9PROT</name>
<dbReference type="Proteomes" id="UP001524587">
    <property type="component" value="Unassembled WGS sequence"/>
</dbReference>
<sequence length="604" mass="67295">MSHPIEDHGVIGDLRTTALVALDGTIDFLCWPRFDSPSIFAALLGGEEDGSFSLRPALNGARHKQLYVPDTNVLLTRFLSAEGVAEVSDFMLVADTAECQRLVRRVKAVRHACRFRMRCAPRFDYGRAAHTVALDGKSAVFTPESGGPRLRLLSTQPLSIEDGAVVCDFSLEEKETAAFVIEDADRAGPAGSDTFDDHSVSRDFKRTCDVWRGWVGRATYQGRWHDQVTRSSLALKLLCSAEHGSMVAAATFGLPEEIGGVRNWDYRYTWLRDSAFSVYAFLRIGHTEEASRFISWLGDRARDIPEGGPLSIMYSVDGSPAPDEEELPHLAGYGNSQPVRVGNGANDQLQLDIYGELMDALYLCDAAGELVSYERWNGVVRMLDYLSHHWNEPDEGIWEVRGGRQHFLHSRLMSWVAFDRAIRLARKRGLPAHKKLWAGCRDAIYREIHEEFWNEELGYFVQYKGGTALDASCLLMPLVRFISATDPRFRSTLDAVGRLLAADSLVYRYDTVTADGGPGHDGLHGEEGTFTMCSFWYVECLARAGDLAQARFLFEKMLGYANHLGLFAEELGPAGEHLGNFPQAFTHLALISAAYYLDRALSRA</sequence>
<evidence type="ECO:0000313" key="4">
    <source>
        <dbReference type="Proteomes" id="UP001524587"/>
    </source>
</evidence>
<dbReference type="PANTHER" id="PTHR31616:SF0">
    <property type="entry name" value="GLUCAN 1,4-ALPHA-GLUCOSIDASE"/>
    <property type="match status" value="1"/>
</dbReference>
<feature type="domain" description="Trehalase-like N-terminal" evidence="2">
    <location>
        <begin position="2"/>
        <end position="132"/>
    </location>
</feature>
<keyword evidence="4" id="KW-1185">Reference proteome</keyword>
<dbReference type="InterPro" id="IPR008928">
    <property type="entry name" value="6-hairpin_glycosidase_sf"/>
</dbReference>
<dbReference type="InterPro" id="IPR011613">
    <property type="entry name" value="GH15-like"/>
</dbReference>
<reference evidence="3 4" key="1">
    <citation type="submission" date="2022-06" db="EMBL/GenBank/DDBJ databases">
        <title>Endosaccharibacter gen. nov., sp. nov., endophytic bacteria isolated from sugarcane.</title>
        <authorList>
            <person name="Pitiwittayakul N."/>
            <person name="Yukphan P."/>
            <person name="Charoenyingcharoen P."/>
            <person name="Tanasupawat S."/>
        </authorList>
    </citation>
    <scope>NUCLEOTIDE SEQUENCE [LARGE SCALE GENOMIC DNA]</scope>
    <source>
        <strain evidence="3 4">KSS8</strain>
    </source>
</reference>
<dbReference type="EMBL" id="JAMSKV010000006">
    <property type="protein sequence ID" value="MCQ8278550.1"/>
    <property type="molecule type" value="Genomic_DNA"/>
</dbReference>
<evidence type="ECO:0000259" key="1">
    <source>
        <dbReference type="Pfam" id="PF00723"/>
    </source>
</evidence>
<evidence type="ECO:0000313" key="3">
    <source>
        <dbReference type="EMBL" id="MCQ8278550.1"/>
    </source>
</evidence>
<dbReference type="Pfam" id="PF19291">
    <property type="entry name" value="TREH_N"/>
    <property type="match status" value="1"/>
</dbReference>
<feature type="domain" description="GH15-like" evidence="1">
    <location>
        <begin position="225"/>
        <end position="595"/>
    </location>
</feature>
<dbReference type="InterPro" id="IPR012341">
    <property type="entry name" value="6hp_glycosidase-like_sf"/>
</dbReference>
<proteinExistence type="predicted"/>
<dbReference type="SUPFAM" id="SSF48208">
    <property type="entry name" value="Six-hairpin glycosidases"/>
    <property type="match status" value="1"/>
</dbReference>
<evidence type="ECO:0000259" key="2">
    <source>
        <dbReference type="Pfam" id="PF19291"/>
    </source>
</evidence>
<dbReference type="RefSeq" id="WP_422864029.1">
    <property type="nucleotide sequence ID" value="NZ_JAMSKV010000006.1"/>
</dbReference>
<gene>
    <name evidence="3" type="ORF">NFI95_08810</name>
</gene>
<protein>
    <submittedName>
        <fullName evidence="3">Glycoside hydrolase family 15 protein</fullName>
    </submittedName>
</protein>
<dbReference type="Pfam" id="PF00723">
    <property type="entry name" value="Glyco_hydro_15"/>
    <property type="match status" value="1"/>
</dbReference>
<comment type="caution">
    <text evidence="3">The sequence shown here is derived from an EMBL/GenBank/DDBJ whole genome shotgun (WGS) entry which is preliminary data.</text>
</comment>
<dbReference type="PANTHER" id="PTHR31616">
    <property type="entry name" value="TREHALASE"/>
    <property type="match status" value="1"/>
</dbReference>
<accession>A0ABT1W838</accession>
<dbReference type="Gene3D" id="1.50.10.10">
    <property type="match status" value="1"/>
</dbReference>
<dbReference type="GO" id="GO:0016787">
    <property type="term" value="F:hydrolase activity"/>
    <property type="evidence" value="ECO:0007669"/>
    <property type="project" value="UniProtKB-KW"/>
</dbReference>
<organism evidence="3 4">
    <name type="scientific">Endosaccharibacter trunci</name>
    <dbReference type="NCBI Taxonomy" id="2812733"/>
    <lineage>
        <taxon>Bacteria</taxon>
        <taxon>Pseudomonadati</taxon>
        <taxon>Pseudomonadota</taxon>
        <taxon>Alphaproteobacteria</taxon>
        <taxon>Acetobacterales</taxon>
        <taxon>Acetobacteraceae</taxon>
        <taxon>Endosaccharibacter</taxon>
    </lineage>
</organism>
<dbReference type="InterPro" id="IPR045582">
    <property type="entry name" value="Trehalase-like_N"/>
</dbReference>
<keyword evidence="3" id="KW-0378">Hydrolase</keyword>